<dbReference type="AlphaFoldDB" id="A0A1G2Q5V4"/>
<reference evidence="1 2" key="1">
    <citation type="journal article" date="2016" name="Nat. Commun.">
        <title>Thousands of microbial genomes shed light on interconnected biogeochemical processes in an aquifer system.</title>
        <authorList>
            <person name="Anantharaman K."/>
            <person name="Brown C.T."/>
            <person name="Hug L.A."/>
            <person name="Sharon I."/>
            <person name="Castelle C.J."/>
            <person name="Probst A.J."/>
            <person name="Thomas B.C."/>
            <person name="Singh A."/>
            <person name="Wilkins M.J."/>
            <person name="Karaoz U."/>
            <person name="Brodie E.L."/>
            <person name="Williams K.H."/>
            <person name="Hubbard S.S."/>
            <person name="Banfield J.F."/>
        </authorList>
    </citation>
    <scope>NUCLEOTIDE SEQUENCE [LARGE SCALE GENOMIC DNA]</scope>
</reference>
<organism evidence="1 2">
    <name type="scientific">Candidatus Veblenbacteria bacterium RIFOXYA2_FULL_43_9</name>
    <dbReference type="NCBI Taxonomy" id="1802425"/>
    <lineage>
        <taxon>Bacteria</taxon>
        <taxon>Candidatus Vebleniibacteriota</taxon>
    </lineage>
</organism>
<evidence type="ECO:0008006" key="3">
    <source>
        <dbReference type="Google" id="ProtNLM"/>
    </source>
</evidence>
<dbReference type="Proteomes" id="UP000178936">
    <property type="component" value="Unassembled WGS sequence"/>
</dbReference>
<proteinExistence type="predicted"/>
<evidence type="ECO:0000313" key="1">
    <source>
        <dbReference type="EMBL" id="OHA55222.1"/>
    </source>
</evidence>
<sequence length="435" mass="48506">MRIYTQEVFIPKNELKLGGLEELQKYYESKMQAELPQPHRVLRFVVTKTDDTGYYCELDLIMQDTGEPTSPYLQADNIFTHNLRTAENTGKFTAVLIIPTGIGCEIGGHCGDGNVVARLMAATCDRLITHPNVVNASDVNEMTENALYVEGSILTRFMMGKIGLQPVRQNRMLMLMDKNDDKFFNDEVINAVSTARVTLGIDCEVYEMENITDTESKYSKSGRAVGEVKQAQKLFDVAAGFRDRYDVFAMSTIINMPHELHEKYYQEENIVNPFGGIEAMLTHSLAEIFRMPAAHSPMMPNRDEDNIETGIIDPRKAPESASVTYLHCILKGLHRAPRIVPPNKGITLDDVSCLVIPDGCVGLPTLSALANDITVIAVRENKNNMKNSLADLPFKPGKLFIVDNYLEAAGLMRAMQAGVHPSSVRRPIDFTKVVK</sequence>
<dbReference type="PANTHER" id="PTHR36891:SF1">
    <property type="entry name" value="OS01G0127400 PROTEIN"/>
    <property type="match status" value="1"/>
</dbReference>
<dbReference type="PANTHER" id="PTHR36891">
    <property type="entry name" value="OS01G0127400 PROTEIN"/>
    <property type="match status" value="1"/>
</dbReference>
<protein>
    <recommendedName>
        <fullName evidence="3">High light inducible protein</fullName>
    </recommendedName>
</protein>
<gene>
    <name evidence="1" type="ORF">A2226_04030</name>
</gene>
<dbReference type="EMBL" id="MHTB01000020">
    <property type="protein sequence ID" value="OHA55222.1"/>
    <property type="molecule type" value="Genomic_DNA"/>
</dbReference>
<dbReference type="Pfam" id="PF11805">
    <property type="entry name" value="DUF3326"/>
    <property type="match status" value="1"/>
</dbReference>
<name>A0A1G2Q5V4_9BACT</name>
<comment type="caution">
    <text evidence="1">The sequence shown here is derived from an EMBL/GenBank/DDBJ whole genome shotgun (WGS) entry which is preliminary data.</text>
</comment>
<evidence type="ECO:0000313" key="2">
    <source>
        <dbReference type="Proteomes" id="UP000178936"/>
    </source>
</evidence>
<dbReference type="InterPro" id="IPR021763">
    <property type="entry name" value="DUF3326"/>
</dbReference>
<accession>A0A1G2Q5V4</accession>